<feature type="active site" description="Charge relay system" evidence="8">
    <location>
        <position position="327"/>
    </location>
</feature>
<feature type="binding site" evidence="8">
    <location>
        <position position="680"/>
    </location>
    <ligand>
        <name>Ca(2+)</name>
        <dbReference type="ChEBI" id="CHEBI:29108"/>
    </ligand>
</feature>
<evidence type="ECO:0000256" key="8">
    <source>
        <dbReference type="PROSITE-ProRule" id="PRU01032"/>
    </source>
</evidence>
<keyword evidence="10" id="KW-0732">Signal</keyword>
<feature type="active site" description="Charge relay system" evidence="8">
    <location>
        <position position="620"/>
    </location>
</feature>
<comment type="cofactor">
    <cofactor evidence="8">
        <name>Ca(2+)</name>
        <dbReference type="ChEBI" id="CHEBI:29108"/>
    </cofactor>
    <text evidence="8">Binds 1 Ca(2+) ion per subunit.</text>
</comment>
<dbReference type="Proteomes" id="UP001305779">
    <property type="component" value="Unassembled WGS sequence"/>
</dbReference>
<dbReference type="InterPro" id="IPR030400">
    <property type="entry name" value="Sedolisin_dom"/>
</dbReference>
<evidence type="ECO:0000256" key="10">
    <source>
        <dbReference type="SAM" id="SignalP"/>
    </source>
</evidence>
<dbReference type="PANTHER" id="PTHR14218">
    <property type="entry name" value="PROTEASE S8 TRIPEPTIDYL PEPTIDASE I CLN2"/>
    <property type="match status" value="1"/>
</dbReference>
<dbReference type="EMBL" id="JAXOVC010000001">
    <property type="protein sequence ID" value="KAK4506378.1"/>
    <property type="molecule type" value="Genomic_DNA"/>
</dbReference>
<organism evidence="12 13">
    <name type="scientific">Zasmidium cellare</name>
    <name type="common">Wine cellar mold</name>
    <name type="synonym">Racodium cellare</name>
    <dbReference type="NCBI Taxonomy" id="395010"/>
    <lineage>
        <taxon>Eukaryota</taxon>
        <taxon>Fungi</taxon>
        <taxon>Dikarya</taxon>
        <taxon>Ascomycota</taxon>
        <taxon>Pezizomycotina</taxon>
        <taxon>Dothideomycetes</taxon>
        <taxon>Dothideomycetidae</taxon>
        <taxon>Mycosphaerellales</taxon>
        <taxon>Mycosphaerellaceae</taxon>
        <taxon>Zasmidium</taxon>
    </lineage>
</organism>
<dbReference type="CDD" id="cd04056">
    <property type="entry name" value="Peptidases_S53"/>
    <property type="match status" value="1"/>
</dbReference>
<accession>A0ABR0EZY3</accession>
<name>A0ABR0EZY3_ZASCE</name>
<dbReference type="SMART" id="SM00944">
    <property type="entry name" value="Pro-kuma_activ"/>
    <property type="match status" value="1"/>
</dbReference>
<keyword evidence="4 8" id="KW-0378">Hydrolase</keyword>
<evidence type="ECO:0000259" key="11">
    <source>
        <dbReference type="PROSITE" id="PS51695"/>
    </source>
</evidence>
<evidence type="ECO:0000256" key="3">
    <source>
        <dbReference type="ARBA" id="ARBA00022723"/>
    </source>
</evidence>
<reference evidence="12 13" key="1">
    <citation type="journal article" date="2023" name="G3 (Bethesda)">
        <title>A chromosome-level genome assembly of Zasmidium syzygii isolated from banana leaves.</title>
        <authorList>
            <person name="van Westerhoven A.C."/>
            <person name="Mehrabi R."/>
            <person name="Talebi R."/>
            <person name="Steentjes M.B.F."/>
            <person name="Corcolon B."/>
            <person name="Chong P.A."/>
            <person name="Kema G.H.J."/>
            <person name="Seidl M.F."/>
        </authorList>
    </citation>
    <scope>NUCLEOTIDE SEQUENCE [LARGE SCALE GENOMIC DNA]</scope>
    <source>
        <strain evidence="12 13">P124</strain>
    </source>
</reference>
<feature type="active site" description="Charge relay system" evidence="8">
    <location>
        <position position="323"/>
    </location>
</feature>
<feature type="binding site" evidence="8">
    <location>
        <position position="661"/>
    </location>
    <ligand>
        <name>Ca(2+)</name>
        <dbReference type="ChEBI" id="CHEBI:29108"/>
    </ligand>
</feature>
<evidence type="ECO:0000256" key="6">
    <source>
        <dbReference type="ARBA" id="ARBA00022837"/>
    </source>
</evidence>
<dbReference type="PANTHER" id="PTHR14218:SF19">
    <property type="entry name" value="SERINE PROTEASE AORO, PUTATIVE (AFU_ORTHOLOGUE AFUA_6G10250)-RELATED"/>
    <property type="match status" value="1"/>
</dbReference>
<feature type="domain" description="Peptidase S53" evidence="11">
    <location>
        <begin position="246"/>
        <end position="702"/>
    </location>
</feature>
<keyword evidence="3 8" id="KW-0479">Metal-binding</keyword>
<evidence type="ECO:0000256" key="2">
    <source>
        <dbReference type="ARBA" id="ARBA00022670"/>
    </source>
</evidence>
<evidence type="ECO:0000256" key="7">
    <source>
        <dbReference type="ARBA" id="ARBA00023145"/>
    </source>
</evidence>
<comment type="caution">
    <text evidence="12">The sequence shown here is derived from an EMBL/GenBank/DDBJ whole genome shotgun (WGS) entry which is preliminary data.</text>
</comment>
<dbReference type="Pfam" id="PF09286">
    <property type="entry name" value="Pro-kuma_activ"/>
    <property type="match status" value="1"/>
</dbReference>
<keyword evidence="13" id="KW-1185">Reference proteome</keyword>
<keyword evidence="2 8" id="KW-0645">Protease</keyword>
<feature type="compositionally biased region" description="Gly residues" evidence="9">
    <location>
        <begin position="203"/>
        <end position="219"/>
    </location>
</feature>
<keyword evidence="5 8" id="KW-0720">Serine protease</keyword>
<feature type="region of interest" description="Disordered" evidence="9">
    <location>
        <begin position="202"/>
        <end position="230"/>
    </location>
</feature>
<evidence type="ECO:0000256" key="9">
    <source>
        <dbReference type="SAM" id="MobiDB-lite"/>
    </source>
</evidence>
<proteinExistence type="predicted"/>
<feature type="binding site" evidence="8">
    <location>
        <position position="662"/>
    </location>
    <ligand>
        <name>Ca(2+)</name>
        <dbReference type="ChEBI" id="CHEBI:29108"/>
    </ligand>
</feature>
<dbReference type="PROSITE" id="PS51695">
    <property type="entry name" value="SEDOLISIN"/>
    <property type="match status" value="1"/>
</dbReference>
<feature type="binding site" evidence="8">
    <location>
        <position position="682"/>
    </location>
    <ligand>
        <name>Ca(2+)</name>
        <dbReference type="ChEBI" id="CHEBI:29108"/>
    </ligand>
</feature>
<keyword evidence="7" id="KW-0865">Zymogen</keyword>
<sequence>MLFNSLLVAAACAGAVTGLAVPETHVVHEKRDYTSRRWAKRDRVQPHARLPVRIGLAQNNLDKAHDYLMDVSHPTSRNYGKHWTSEEVIEAFKPSDHAVETVRQWLVDAGIAVKYIVHSDNKQWLAFDAYNHQMESLLHTEYHEYEDVKTGGVMPACDQYHVPKHVQQHIDYITPGIKLMAPLNKKITDEGWKNLERRWGPPHHGGGWSHGGGPPGWGNPGWKSWQPNWPEHAPHNKANLSICDKEITPACVAALYKIPPAPRDVVKSNSMGIFEAELQYWDQVDLDKFFTNFTNIPNGTHPIDYNIDGAVSTTTNVSEAGVEALLDLELAYPIVYPQTISIFNEDDLFYQNQANQTYTYGYNTFLDAIDGSYCTYSAYGETGDLPNVDPTYPDPNPGGYKGQLQCGVYKPTNIFSISYGGQEADVPIAYQKRQCNEYLKLGLQGISFLFASGDSGVGNAPTALGGDDGPSGCLGPNDDIFNPTWPNNCPYVTTVGATKVYPGHSVLDPEPESAVYDPAGHPYHSNYSSGGGFSNVYGIPSYQKSAVATYFRDHDPGLPYYSGLVPDSSDVYALPDVAALAGNSGGIYNRIGRGIPDVAANGDNIATYALGSFALHGGTSASTPIFSAIVNRINEERLKRGKKTVGFLNPVLYSHPEVLNDIVNGTNKACQGEGFNAVKGWDPVTGLGTPNYPKMLELFLSLP</sequence>
<gene>
    <name evidence="12" type="ORF">PRZ48_000108</name>
</gene>
<evidence type="ECO:0000313" key="12">
    <source>
        <dbReference type="EMBL" id="KAK4506378.1"/>
    </source>
</evidence>
<dbReference type="PROSITE" id="PS00138">
    <property type="entry name" value="SUBTILASE_SER"/>
    <property type="match status" value="1"/>
</dbReference>
<keyword evidence="6 8" id="KW-0106">Calcium</keyword>
<evidence type="ECO:0000256" key="5">
    <source>
        <dbReference type="ARBA" id="ARBA00022825"/>
    </source>
</evidence>
<comment type="subcellular location">
    <subcellularLocation>
        <location evidence="1">Secreted</location>
        <location evidence="1">Extracellular space</location>
    </subcellularLocation>
</comment>
<dbReference type="Gene3D" id="3.40.50.200">
    <property type="entry name" value="Peptidase S8/S53 domain"/>
    <property type="match status" value="1"/>
</dbReference>
<dbReference type="InterPro" id="IPR015366">
    <property type="entry name" value="S53_propep"/>
</dbReference>
<dbReference type="SUPFAM" id="SSF52743">
    <property type="entry name" value="Subtilisin-like"/>
    <property type="match status" value="1"/>
</dbReference>
<evidence type="ECO:0000313" key="13">
    <source>
        <dbReference type="Proteomes" id="UP001305779"/>
    </source>
</evidence>
<dbReference type="InterPro" id="IPR036852">
    <property type="entry name" value="Peptidase_S8/S53_dom_sf"/>
</dbReference>
<evidence type="ECO:0000256" key="1">
    <source>
        <dbReference type="ARBA" id="ARBA00004239"/>
    </source>
</evidence>
<evidence type="ECO:0000256" key="4">
    <source>
        <dbReference type="ARBA" id="ARBA00022801"/>
    </source>
</evidence>
<dbReference type="InterPro" id="IPR050819">
    <property type="entry name" value="Tripeptidyl-peptidase_I"/>
</dbReference>
<feature type="signal peptide" evidence="10">
    <location>
        <begin position="1"/>
        <end position="18"/>
    </location>
</feature>
<feature type="chain" id="PRO_5046577718" description="Peptidase S53 domain-containing protein" evidence="10">
    <location>
        <begin position="19"/>
        <end position="703"/>
    </location>
</feature>
<protein>
    <recommendedName>
        <fullName evidence="11">Peptidase S53 domain-containing protein</fullName>
    </recommendedName>
</protein>
<dbReference type="SUPFAM" id="SSF54897">
    <property type="entry name" value="Protease propeptides/inhibitors"/>
    <property type="match status" value="1"/>
</dbReference>
<dbReference type="InterPro" id="IPR023828">
    <property type="entry name" value="Peptidase_S8_Ser-AS"/>
</dbReference>
<dbReference type="CDD" id="cd11377">
    <property type="entry name" value="Pro-peptidase_S53"/>
    <property type="match status" value="1"/>
</dbReference>